<evidence type="ECO:0000313" key="2">
    <source>
        <dbReference type="Proteomes" id="UP000789396"/>
    </source>
</evidence>
<comment type="caution">
    <text evidence="1">The sequence shown here is derived from an EMBL/GenBank/DDBJ whole genome shotgun (WGS) entry which is preliminary data.</text>
</comment>
<dbReference type="EMBL" id="CAJVPZ010026177">
    <property type="protein sequence ID" value="CAG8724878.1"/>
    <property type="molecule type" value="Genomic_DNA"/>
</dbReference>
<dbReference type="OrthoDB" id="2322499at2759"/>
<feature type="non-terminal residue" evidence="1">
    <location>
        <position position="468"/>
    </location>
</feature>
<evidence type="ECO:0000313" key="1">
    <source>
        <dbReference type="EMBL" id="CAG8724878.1"/>
    </source>
</evidence>
<dbReference type="Proteomes" id="UP000789396">
    <property type="component" value="Unassembled WGS sequence"/>
</dbReference>
<keyword evidence="2" id="KW-1185">Reference proteome</keyword>
<dbReference type="AlphaFoldDB" id="A0A9N9I9J4"/>
<gene>
    <name evidence="1" type="ORF">RFULGI_LOCUS11712</name>
</gene>
<accession>A0A9N9I9J4</accession>
<sequence>MPELSNLDDIISGLPFIPSWSRRDWDNDTEKNPSSLYWKTDVIETLKEYISIPENPPSLREDWLNQKQRKGDEKMKDIIERKKENNKGLREKNMKNSQKKFERSNLIKTKILLMKDEKNENNCLKFDKDILEDCQTYKNYMFMFQRSALPFTERAWLLLKNKLLKEYEESYERKRQRRRERENAIIENSVTKLISEKFSNIDILPMYTSITHFTSTSSGFSNCVYSNSYNPSFIPTTSFTISQNTLIKDINNPPFSTNSLTSSSTSLNLEDSINLDQHSLLYKYLPWCPSFQNPPFHNNDPYNLWDDEFLQKTLMPRIWNEALNLKKTFSSFTINDSITSSNNLSVQKAVLCNMKSNNIFQCKLCKQHFFNFNSCYPSLYTKSFYSKPVSYFQVRQHLYNDHKIFHILDDELIDVVFNGLIDHNSIRTSNVFILSDCVKSLCSVGYNFWLLDGIVYIFNESVLRDSKR</sequence>
<proteinExistence type="predicted"/>
<organism evidence="1 2">
    <name type="scientific">Racocetra fulgida</name>
    <dbReference type="NCBI Taxonomy" id="60492"/>
    <lineage>
        <taxon>Eukaryota</taxon>
        <taxon>Fungi</taxon>
        <taxon>Fungi incertae sedis</taxon>
        <taxon>Mucoromycota</taxon>
        <taxon>Glomeromycotina</taxon>
        <taxon>Glomeromycetes</taxon>
        <taxon>Diversisporales</taxon>
        <taxon>Gigasporaceae</taxon>
        <taxon>Racocetra</taxon>
    </lineage>
</organism>
<protein>
    <submittedName>
        <fullName evidence="1">8209_t:CDS:1</fullName>
    </submittedName>
</protein>
<name>A0A9N9I9J4_9GLOM</name>
<reference evidence="1" key="1">
    <citation type="submission" date="2021-06" db="EMBL/GenBank/DDBJ databases">
        <authorList>
            <person name="Kallberg Y."/>
            <person name="Tangrot J."/>
            <person name="Rosling A."/>
        </authorList>
    </citation>
    <scope>NUCLEOTIDE SEQUENCE</scope>
    <source>
        <strain evidence="1">IN212</strain>
    </source>
</reference>